<dbReference type="InterPro" id="IPR013986">
    <property type="entry name" value="DExx_box_DNA_helicase_dom_sf"/>
</dbReference>
<keyword evidence="16" id="KW-1185">Reference proteome</keyword>
<comment type="similarity">
    <text evidence="1">Belongs to the helicase family. UvrD subfamily.</text>
</comment>
<evidence type="ECO:0000259" key="13">
    <source>
        <dbReference type="PROSITE" id="PS51198"/>
    </source>
</evidence>
<dbReference type="EMBL" id="FWXT01000001">
    <property type="protein sequence ID" value="SMC67972.1"/>
    <property type="molecule type" value="Genomic_DNA"/>
</dbReference>
<evidence type="ECO:0000256" key="9">
    <source>
        <dbReference type="ARBA" id="ARBA00034808"/>
    </source>
</evidence>
<dbReference type="Gene3D" id="1.10.486.10">
    <property type="entry name" value="PCRA, domain 4"/>
    <property type="match status" value="1"/>
</dbReference>
<dbReference type="CDD" id="cd17932">
    <property type="entry name" value="DEXQc_UvrD"/>
    <property type="match status" value="1"/>
</dbReference>
<protein>
    <recommendedName>
        <fullName evidence="9">DNA 3'-5' helicase</fullName>
        <ecNumber evidence="9">5.6.2.4</ecNumber>
    </recommendedName>
    <alternativeName>
        <fullName evidence="10">DNA 3'-5' helicase II</fullName>
    </alternativeName>
</protein>
<feature type="domain" description="UvrD-like helicase ATP-binding" evidence="13">
    <location>
        <begin position="9"/>
        <end position="291"/>
    </location>
</feature>
<keyword evidence="2 12" id="KW-0547">Nucleotide-binding</keyword>
<keyword evidence="3 12" id="KW-0378">Hydrolase</keyword>
<reference evidence="16" key="1">
    <citation type="submission" date="2017-04" db="EMBL/GenBank/DDBJ databases">
        <authorList>
            <person name="Varghese N."/>
            <person name="Submissions S."/>
        </authorList>
    </citation>
    <scope>NUCLEOTIDE SEQUENCE [LARGE SCALE GENOMIC DNA]</scope>
    <source>
        <strain evidence="16">DSM 12126</strain>
    </source>
</reference>
<keyword evidence="4 12" id="KW-0347">Helicase</keyword>
<dbReference type="InterPro" id="IPR014016">
    <property type="entry name" value="UvrD-like_ATP-bd"/>
</dbReference>
<evidence type="ECO:0000256" key="7">
    <source>
        <dbReference type="ARBA" id="ARBA00023235"/>
    </source>
</evidence>
<evidence type="ECO:0000256" key="8">
    <source>
        <dbReference type="ARBA" id="ARBA00034617"/>
    </source>
</evidence>
<dbReference type="SUPFAM" id="SSF52540">
    <property type="entry name" value="P-loop containing nucleoside triphosphate hydrolases"/>
    <property type="match status" value="1"/>
</dbReference>
<dbReference type="GO" id="GO:0043138">
    <property type="term" value="F:3'-5' DNA helicase activity"/>
    <property type="evidence" value="ECO:0007669"/>
    <property type="project" value="UniProtKB-EC"/>
</dbReference>
<keyword evidence="6" id="KW-0238">DNA-binding</keyword>
<dbReference type="EC" id="5.6.2.4" evidence="9"/>
<dbReference type="GO" id="GO:0000725">
    <property type="term" value="P:recombinational repair"/>
    <property type="evidence" value="ECO:0007669"/>
    <property type="project" value="TreeGrafter"/>
</dbReference>
<dbReference type="InterPro" id="IPR000212">
    <property type="entry name" value="DNA_helicase_UvrD/REP"/>
</dbReference>
<dbReference type="InterPro" id="IPR027417">
    <property type="entry name" value="P-loop_NTPase"/>
</dbReference>
<dbReference type="RefSeq" id="WP_084238095.1">
    <property type="nucleotide sequence ID" value="NZ_FWXT01000001.1"/>
</dbReference>
<evidence type="ECO:0000313" key="15">
    <source>
        <dbReference type="EMBL" id="SMC67972.1"/>
    </source>
</evidence>
<dbReference type="Pfam" id="PF13361">
    <property type="entry name" value="UvrD_C"/>
    <property type="match status" value="2"/>
</dbReference>
<evidence type="ECO:0000256" key="1">
    <source>
        <dbReference type="ARBA" id="ARBA00009922"/>
    </source>
</evidence>
<evidence type="ECO:0000256" key="6">
    <source>
        <dbReference type="ARBA" id="ARBA00023125"/>
    </source>
</evidence>
<sequence length="676" mass="74860">MPITPQQIQNANLIQDAAAQDLAPTIRLVAGPGTGKSFVIERRVHWLLSSQNIHPESIIAVSFTRAAAKDLKDRIYSYCANHNQGNVTDVKISTLHALALYMLRQTGNLALYPTEPAIMDDWELSNVFDAEFSNSANITPTRSGDIRRDHEAFWSTGVWNPANLPVLAVPVTQADRASFNGFYGPRTQTYSCVLPGEMVRTCVTQIQSGLIDPVAILGVRHLIVDEVQDLNPCDFEFINALIIRGVNVFISGDDDQSVYSFRFAFPQGIQNFTNVYPASTNHVLNHCFRCTPSILTAAQNVILNYPAPNRIPKQLTSVYTASNPINNGFTQSNAFNSPVQEARYIALSCQQLINSGIPPKEIMILISNRRLQLSAITNALDALNIGYDANQREDFKDSDHGRFLQSLLRIKSNENDYVAHRIMLGTPRGIGLGTCRNIADKVIANNLNYHDLFYNQLPPQVFGGREITAINKVITNIAVFQTWNLTDTIGLRANDIDQIFLNNFTQVEVTNWRGFIAGLPVDMTLEELKDFLQTDSQEEKDKILTVINARVNPGPQNQVAVAIIDKIRIMSFHSSKGLSAKIVFIPGLEETIFPSVPAQNAPGLILENARLFYVAITRAKAACILSYTRFRNIFGANTAMNPSRFCAATGTVFSQQNNNSLTPAELILITTSIANL</sequence>
<dbReference type="GO" id="GO:0003677">
    <property type="term" value="F:DNA binding"/>
    <property type="evidence" value="ECO:0007669"/>
    <property type="project" value="UniProtKB-KW"/>
</dbReference>
<accession>A0A1W2B5L9</accession>
<dbReference type="PANTHER" id="PTHR11070">
    <property type="entry name" value="UVRD / RECB / PCRA DNA HELICASE FAMILY MEMBER"/>
    <property type="match status" value="1"/>
</dbReference>
<keyword evidence="7" id="KW-0413">Isomerase</keyword>
<comment type="catalytic activity">
    <reaction evidence="11">
        <text>ATP + H2O = ADP + phosphate + H(+)</text>
        <dbReference type="Rhea" id="RHEA:13065"/>
        <dbReference type="ChEBI" id="CHEBI:15377"/>
        <dbReference type="ChEBI" id="CHEBI:15378"/>
        <dbReference type="ChEBI" id="CHEBI:30616"/>
        <dbReference type="ChEBI" id="CHEBI:43474"/>
        <dbReference type="ChEBI" id="CHEBI:456216"/>
        <dbReference type="EC" id="5.6.2.4"/>
    </reaction>
</comment>
<gene>
    <name evidence="15" type="ORF">SAMN04488524_1920</name>
</gene>
<evidence type="ECO:0000256" key="10">
    <source>
        <dbReference type="ARBA" id="ARBA00034923"/>
    </source>
</evidence>
<evidence type="ECO:0000256" key="5">
    <source>
        <dbReference type="ARBA" id="ARBA00022840"/>
    </source>
</evidence>
<evidence type="ECO:0000256" key="2">
    <source>
        <dbReference type="ARBA" id="ARBA00022741"/>
    </source>
</evidence>
<dbReference type="Proteomes" id="UP000192756">
    <property type="component" value="Unassembled WGS sequence"/>
</dbReference>
<evidence type="ECO:0000256" key="3">
    <source>
        <dbReference type="ARBA" id="ARBA00022801"/>
    </source>
</evidence>
<dbReference type="STRING" id="151894.SAMN04488524_1920"/>
<evidence type="ECO:0000256" key="11">
    <source>
        <dbReference type="ARBA" id="ARBA00048988"/>
    </source>
</evidence>
<dbReference type="AlphaFoldDB" id="A0A1W2B5L9"/>
<proteinExistence type="inferred from homology"/>
<dbReference type="Gene3D" id="1.10.10.160">
    <property type="match status" value="1"/>
</dbReference>
<evidence type="ECO:0000259" key="14">
    <source>
        <dbReference type="PROSITE" id="PS51217"/>
    </source>
</evidence>
<evidence type="ECO:0000313" key="16">
    <source>
        <dbReference type="Proteomes" id="UP000192756"/>
    </source>
</evidence>
<dbReference type="Pfam" id="PF00580">
    <property type="entry name" value="UvrD-helicase"/>
    <property type="match status" value="2"/>
</dbReference>
<dbReference type="PANTHER" id="PTHR11070:SF2">
    <property type="entry name" value="ATP-DEPENDENT DNA HELICASE SRS2"/>
    <property type="match status" value="1"/>
</dbReference>
<dbReference type="InterPro" id="IPR014017">
    <property type="entry name" value="DNA_helicase_UvrD-like_C"/>
</dbReference>
<comment type="catalytic activity">
    <reaction evidence="8">
        <text>Couples ATP hydrolysis with the unwinding of duplex DNA by translocating in the 3'-5' direction.</text>
        <dbReference type="EC" id="5.6.2.4"/>
    </reaction>
</comment>
<dbReference type="OrthoDB" id="9810135at2"/>
<evidence type="ECO:0000256" key="12">
    <source>
        <dbReference type="PROSITE-ProRule" id="PRU00560"/>
    </source>
</evidence>
<name>A0A1W2B5L9_9SPHI</name>
<dbReference type="GO" id="GO:0016887">
    <property type="term" value="F:ATP hydrolysis activity"/>
    <property type="evidence" value="ECO:0007669"/>
    <property type="project" value="RHEA"/>
</dbReference>
<evidence type="ECO:0000256" key="4">
    <source>
        <dbReference type="ARBA" id="ARBA00022806"/>
    </source>
</evidence>
<keyword evidence="5 12" id="KW-0067">ATP-binding</keyword>
<organism evidence="15 16">
    <name type="scientific">Pedobacter africanus</name>
    <dbReference type="NCBI Taxonomy" id="151894"/>
    <lineage>
        <taxon>Bacteria</taxon>
        <taxon>Pseudomonadati</taxon>
        <taxon>Bacteroidota</taxon>
        <taxon>Sphingobacteriia</taxon>
        <taxon>Sphingobacteriales</taxon>
        <taxon>Sphingobacteriaceae</taxon>
        <taxon>Pedobacter</taxon>
    </lineage>
</organism>
<dbReference type="PROSITE" id="PS51198">
    <property type="entry name" value="UVRD_HELICASE_ATP_BIND"/>
    <property type="match status" value="1"/>
</dbReference>
<dbReference type="PROSITE" id="PS51217">
    <property type="entry name" value="UVRD_HELICASE_CTER"/>
    <property type="match status" value="1"/>
</dbReference>
<feature type="binding site" evidence="12">
    <location>
        <begin position="30"/>
        <end position="37"/>
    </location>
    <ligand>
        <name>ATP</name>
        <dbReference type="ChEBI" id="CHEBI:30616"/>
    </ligand>
</feature>
<feature type="domain" description="UvrD-like helicase C-terminal" evidence="14">
    <location>
        <begin position="292"/>
        <end position="577"/>
    </location>
</feature>
<dbReference type="Gene3D" id="3.40.50.300">
    <property type="entry name" value="P-loop containing nucleotide triphosphate hydrolases"/>
    <property type="match status" value="2"/>
</dbReference>
<dbReference type="GO" id="GO:0005524">
    <property type="term" value="F:ATP binding"/>
    <property type="evidence" value="ECO:0007669"/>
    <property type="project" value="UniProtKB-UniRule"/>
</dbReference>